<dbReference type="GO" id="GO:0001510">
    <property type="term" value="P:RNA methylation"/>
    <property type="evidence" value="ECO:0007669"/>
    <property type="project" value="InterPro"/>
</dbReference>
<dbReference type="PATRIC" id="fig|1029756.8.peg.249"/>
<dbReference type="InterPro" id="IPR029063">
    <property type="entry name" value="SAM-dependent_MTases_sf"/>
</dbReference>
<protein>
    <submittedName>
        <fullName evidence="8">MFS transporter</fullName>
    </submittedName>
</protein>
<dbReference type="InterPro" id="IPR001678">
    <property type="entry name" value="MeTrfase_RsmB-F_NOP2_dom"/>
</dbReference>
<feature type="active site" description="Nucleophile" evidence="6">
    <location>
        <position position="349"/>
    </location>
</feature>
<feature type="binding site" evidence="6">
    <location>
        <position position="254"/>
    </location>
    <ligand>
        <name>S-adenosyl-L-methionine</name>
        <dbReference type="ChEBI" id="CHEBI:59789"/>
    </ligand>
</feature>
<keyword evidence="3 6" id="KW-0808">Transferase</keyword>
<gene>
    <name evidence="8" type="ORF">W911_01175</name>
</gene>
<evidence type="ECO:0000313" key="8">
    <source>
        <dbReference type="EMBL" id="AHB47324.1"/>
    </source>
</evidence>
<dbReference type="GO" id="GO:0003723">
    <property type="term" value="F:RNA binding"/>
    <property type="evidence" value="ECO:0007669"/>
    <property type="project" value="UniProtKB-UniRule"/>
</dbReference>
<dbReference type="Gene3D" id="1.10.940.10">
    <property type="entry name" value="NusB-like"/>
    <property type="match status" value="1"/>
</dbReference>
<dbReference type="GO" id="GO:0006355">
    <property type="term" value="P:regulation of DNA-templated transcription"/>
    <property type="evidence" value="ECO:0007669"/>
    <property type="project" value="InterPro"/>
</dbReference>
<dbReference type="SUPFAM" id="SSF48013">
    <property type="entry name" value="NusB-like"/>
    <property type="match status" value="1"/>
</dbReference>
<evidence type="ECO:0000256" key="6">
    <source>
        <dbReference type="PROSITE-ProRule" id="PRU01023"/>
    </source>
</evidence>
<dbReference type="InterPro" id="IPR006027">
    <property type="entry name" value="NusB_RsmB_TIM44"/>
</dbReference>
<dbReference type="Pfam" id="PF01029">
    <property type="entry name" value="NusB"/>
    <property type="match status" value="1"/>
</dbReference>
<reference evidence="8 9" key="1">
    <citation type="journal article" date="2014" name="Genome Announc.">
        <title>Complete Genome Sequence of Hyphomicrobium nitrativorans Strain NL23, a Denitrifying Bacterium Isolated from Biofilm of a Methanol-Fed Denitrification System Treating Seawater at the Montreal Biodome.</title>
        <authorList>
            <person name="Martineau C."/>
            <person name="Villeneuve C."/>
            <person name="Mauffrey F."/>
            <person name="Villemur R."/>
        </authorList>
    </citation>
    <scope>NUCLEOTIDE SEQUENCE [LARGE SCALE GENOMIC DNA]</scope>
    <source>
        <strain evidence="8">NL23</strain>
    </source>
</reference>
<dbReference type="STRING" id="1029756.W911_01175"/>
<dbReference type="InterPro" id="IPR018314">
    <property type="entry name" value="RsmB/NOL1/NOP2-like_CS"/>
</dbReference>
<sequence>MSAVFDGGRSLDEAFDAAASRSGTLEPRDRALARLIVLTVLRRKGELQAVVNSFIEKPPPASTGGLWPILLSAAAQLLVLDTPPHAAISLAVDQCRADRKAYRYDRLANAVLRRVASEGKDVLATLDPVKLNVPSWLRERWGAAYGAPLAREIAAASLREAPLDLSVKSDPAAWAERLGGLVLPTGTVRLARAGRIEDLAGYADGAWWVQDAAAALPARLLGDVGGLSVADLCAAPGGKTAELAAAGADVTAVDHSTVRLARLSQNLARLSLAAEIVEADVTAWEPGRTFDAVLLDAPCSATGTIRRHPDILHLKRKDDTTQRVALQRRLLEAAARLVRPGGRLVFCTCSLEPEEGPRLIARFLAETSGFVREPVSPGEAGIDGAWLSPEGDLRTLPCHLPLSDAAMSGLDGFYAARLRKSADS</sequence>
<dbReference type="Pfam" id="PF01189">
    <property type="entry name" value="Methyltr_RsmB-F"/>
    <property type="match status" value="1"/>
</dbReference>
<keyword evidence="9" id="KW-1185">Reference proteome</keyword>
<dbReference type="HOGENOM" id="CLU_005316_0_4_5"/>
<keyword evidence="5 6" id="KW-0694">RNA-binding</keyword>
<dbReference type="AlphaFoldDB" id="V5SBJ1"/>
<evidence type="ECO:0000313" key="9">
    <source>
        <dbReference type="Proteomes" id="UP000018542"/>
    </source>
</evidence>
<dbReference type="Gene3D" id="3.40.50.150">
    <property type="entry name" value="Vaccinia Virus protein VP39"/>
    <property type="match status" value="1"/>
</dbReference>
<dbReference type="Proteomes" id="UP000018542">
    <property type="component" value="Chromosome"/>
</dbReference>
<keyword evidence="4 6" id="KW-0949">S-adenosyl-L-methionine</keyword>
<dbReference type="SUPFAM" id="SSF53335">
    <property type="entry name" value="S-adenosyl-L-methionine-dependent methyltransferases"/>
    <property type="match status" value="1"/>
</dbReference>
<dbReference type="PANTHER" id="PTHR22807">
    <property type="entry name" value="NOP2 YEAST -RELATED NOL1/NOP2/FMU SUN DOMAIN-CONTAINING"/>
    <property type="match status" value="1"/>
</dbReference>
<evidence type="ECO:0000256" key="4">
    <source>
        <dbReference type="ARBA" id="ARBA00022691"/>
    </source>
</evidence>
<evidence type="ECO:0000256" key="1">
    <source>
        <dbReference type="ARBA" id="ARBA00007494"/>
    </source>
</evidence>
<comment type="similarity">
    <text evidence="1 6">Belongs to the class I-like SAM-binding methyltransferase superfamily. RsmB/NOP family.</text>
</comment>
<dbReference type="PRINTS" id="PR02008">
    <property type="entry name" value="RCMTFAMILY"/>
</dbReference>
<dbReference type="PANTHER" id="PTHR22807:SF61">
    <property type="entry name" value="NOL1_NOP2_SUN FAMILY PROTEIN _ ANTITERMINATION NUSB DOMAIN-CONTAINING PROTEIN"/>
    <property type="match status" value="1"/>
</dbReference>
<dbReference type="PROSITE" id="PS51686">
    <property type="entry name" value="SAM_MT_RSMB_NOP"/>
    <property type="match status" value="1"/>
</dbReference>
<evidence type="ECO:0000256" key="5">
    <source>
        <dbReference type="ARBA" id="ARBA00022884"/>
    </source>
</evidence>
<dbReference type="InterPro" id="IPR049560">
    <property type="entry name" value="MeTrfase_RsmB-F_NOP2_cat"/>
</dbReference>
<dbReference type="CDD" id="cd02440">
    <property type="entry name" value="AdoMet_MTases"/>
    <property type="match status" value="1"/>
</dbReference>
<dbReference type="EMBL" id="CP006912">
    <property type="protein sequence ID" value="AHB47324.1"/>
    <property type="molecule type" value="Genomic_DNA"/>
</dbReference>
<accession>V5SBJ1</accession>
<evidence type="ECO:0000259" key="7">
    <source>
        <dbReference type="PROSITE" id="PS51686"/>
    </source>
</evidence>
<evidence type="ECO:0000256" key="3">
    <source>
        <dbReference type="ARBA" id="ARBA00022679"/>
    </source>
</evidence>
<feature type="binding site" evidence="6">
    <location>
        <position position="296"/>
    </location>
    <ligand>
        <name>S-adenosyl-L-methionine</name>
        <dbReference type="ChEBI" id="CHEBI:59789"/>
    </ligand>
</feature>
<dbReference type="InterPro" id="IPR023267">
    <property type="entry name" value="RCMT"/>
</dbReference>
<feature type="binding site" evidence="6">
    <location>
        <position position="280"/>
    </location>
    <ligand>
        <name>S-adenosyl-L-methionine</name>
        <dbReference type="ChEBI" id="CHEBI:59789"/>
    </ligand>
</feature>
<evidence type="ECO:0000256" key="2">
    <source>
        <dbReference type="ARBA" id="ARBA00022603"/>
    </source>
</evidence>
<dbReference type="KEGG" id="hni:W911_01175"/>
<dbReference type="PROSITE" id="PS01153">
    <property type="entry name" value="NOL1_NOP2_SUN"/>
    <property type="match status" value="1"/>
</dbReference>
<organism evidence="8 9">
    <name type="scientific">Hyphomicrobium nitrativorans NL23</name>
    <dbReference type="NCBI Taxonomy" id="1029756"/>
    <lineage>
        <taxon>Bacteria</taxon>
        <taxon>Pseudomonadati</taxon>
        <taxon>Pseudomonadota</taxon>
        <taxon>Alphaproteobacteria</taxon>
        <taxon>Hyphomicrobiales</taxon>
        <taxon>Hyphomicrobiaceae</taxon>
        <taxon>Hyphomicrobium</taxon>
    </lineage>
</organism>
<proteinExistence type="inferred from homology"/>
<dbReference type="InterPro" id="IPR035926">
    <property type="entry name" value="NusB-like_sf"/>
</dbReference>
<name>V5SBJ1_9HYPH</name>
<dbReference type="FunFam" id="3.40.50.150:FF:000257">
    <property type="entry name" value="16S rRNA methyltransferase"/>
    <property type="match status" value="1"/>
</dbReference>
<dbReference type="GO" id="GO:0008173">
    <property type="term" value="F:RNA methyltransferase activity"/>
    <property type="evidence" value="ECO:0007669"/>
    <property type="project" value="InterPro"/>
</dbReference>
<feature type="binding site" evidence="6">
    <location>
        <begin position="233"/>
        <end position="239"/>
    </location>
    <ligand>
        <name>S-adenosyl-L-methionine</name>
        <dbReference type="ChEBI" id="CHEBI:59789"/>
    </ligand>
</feature>
<keyword evidence="2 6" id="KW-0489">Methyltransferase</keyword>
<feature type="domain" description="SAM-dependent MTase RsmB/NOP-type" evidence="7">
    <location>
        <begin position="125"/>
        <end position="421"/>
    </location>
</feature>